<gene>
    <name evidence="2" type="ORF">GCM10009727_77560</name>
</gene>
<feature type="region of interest" description="Disordered" evidence="1">
    <location>
        <begin position="204"/>
        <end position="260"/>
    </location>
</feature>
<protein>
    <recommendedName>
        <fullName evidence="4">Guanylate cyclase domain-containing protein</fullName>
    </recommendedName>
</protein>
<evidence type="ECO:0000256" key="1">
    <source>
        <dbReference type="SAM" id="MobiDB-lite"/>
    </source>
</evidence>
<dbReference type="Gene3D" id="3.30.70.1230">
    <property type="entry name" value="Nucleotide cyclase"/>
    <property type="match status" value="1"/>
</dbReference>
<keyword evidence="3" id="KW-1185">Reference proteome</keyword>
<evidence type="ECO:0000313" key="2">
    <source>
        <dbReference type="EMBL" id="GAA2162329.1"/>
    </source>
</evidence>
<reference evidence="3" key="1">
    <citation type="journal article" date="2019" name="Int. J. Syst. Evol. Microbiol.">
        <title>The Global Catalogue of Microorganisms (GCM) 10K type strain sequencing project: providing services to taxonomists for standard genome sequencing and annotation.</title>
        <authorList>
            <consortium name="The Broad Institute Genomics Platform"/>
            <consortium name="The Broad Institute Genome Sequencing Center for Infectious Disease"/>
            <person name="Wu L."/>
            <person name="Ma J."/>
        </authorList>
    </citation>
    <scope>NUCLEOTIDE SEQUENCE [LARGE SCALE GENOMIC DNA]</scope>
    <source>
        <strain evidence="3">JCM 13850</strain>
    </source>
</reference>
<organism evidence="2 3">
    <name type="scientific">Actinomadura napierensis</name>
    <dbReference type="NCBI Taxonomy" id="267854"/>
    <lineage>
        <taxon>Bacteria</taxon>
        <taxon>Bacillati</taxon>
        <taxon>Actinomycetota</taxon>
        <taxon>Actinomycetes</taxon>
        <taxon>Streptosporangiales</taxon>
        <taxon>Thermomonosporaceae</taxon>
        <taxon>Actinomadura</taxon>
    </lineage>
</organism>
<dbReference type="EMBL" id="BAAAMR010000104">
    <property type="protein sequence ID" value="GAA2162329.1"/>
    <property type="molecule type" value="Genomic_DNA"/>
</dbReference>
<evidence type="ECO:0008006" key="4">
    <source>
        <dbReference type="Google" id="ProtNLM"/>
    </source>
</evidence>
<evidence type="ECO:0000313" key="3">
    <source>
        <dbReference type="Proteomes" id="UP001501020"/>
    </source>
</evidence>
<dbReference type="SUPFAM" id="SSF55073">
    <property type="entry name" value="Nucleotide cyclase"/>
    <property type="match status" value="1"/>
</dbReference>
<dbReference type="InterPro" id="IPR029787">
    <property type="entry name" value="Nucleotide_cyclase"/>
</dbReference>
<sequence length="260" mass="27690">MLVMHVHKTVHQHEHLHGTAGVSFALHRSIVCVDVEKYGGRANWDQLAVRDAMFRALDTAFAGSRVPAEHVAYEDRGDGALILVDPAVPKEHLAGAFPARLAACLERHNGAAAPGARVRLRVAMHAGEVHYDRHGVAGSAINLPFRLLEAAALKDALRNSAGVLAVIASEWFYKEVITQNRTCEAAAYRRVRVSVKETRTPAWIRSLPAGPGSAETPARAVGSLAPAAAPRRSASRTRRPAVRPASPPKRGAGTGPAGSS</sequence>
<proteinExistence type="predicted"/>
<name>A0ABP5M8N3_9ACTN</name>
<accession>A0ABP5M8N3</accession>
<comment type="caution">
    <text evidence="2">The sequence shown here is derived from an EMBL/GenBank/DDBJ whole genome shotgun (WGS) entry which is preliminary data.</text>
</comment>
<dbReference type="Proteomes" id="UP001501020">
    <property type="component" value="Unassembled WGS sequence"/>
</dbReference>